<sequence>MVELWLATDEGPACLHTSAQTFSCFVQITDKLSLLRACRRAGLAVETSEQPFKKLDQQPVCVLKTFSESQHNTLRRIARNEEITLFEADIKLSDRYLMERFIYGSLAFIPTATAPRCIHQQVKVRPAHYLPTLSSLTLDIECDEHENLFSIALAGDNAAVVMMIAPPAGIPTPTQPLPFELIVCKDENSLLRELERQIDAADPDVILGWNVKQFDLALLGRRAARLHQQLKLGRHGHTMSVRELDSGQVIVDVPGRCIVDGIESLKTMTYQFDSFSLQHVATELLGKGKLIHEDNPLETIKRQYFEAPLELAKYNYQDCTLVNDIVAHTRLLDFLVLRSTLTGLEPGRPGGSVAAFLNVYLPRLHRAGYISNVRPEDGGLASPGGYVMDSKPGLYQHVLVLDFKSLYPSIIRTFCIDPMGLAEGLLSPHNAVEGFKGACFSRDKHFLPDIIATLWRQRDEAKRAGDGPRSQAIKILMNSFYGVLGSGGCPFYDPRLASSITLRGHQIMQTTADWIRELGFDVIYGDTDSTFVHIADAKDRAHALALGEQLERTINQRWHQTLRQDFSLPCYLEIEFETHFDTFFMPTIRGSSMGSKKRYAGLTQKNGKQEMIFKGLESVRSDWTRLAKDFQYALYSAVFAGQPVDALIKDYIVQIREGHRDQDLVYAKRLRKPLEHYTKSQPPHVRAARIAEQWRADNGQPARYTPSAKIHYVLTTQGPQPTEYVTAPLDYDDYIDKQIKPIAESILPLIGLDFTTLTNDQMTLF</sequence>
<evidence type="ECO:0000256" key="2">
    <source>
        <dbReference type="ARBA" id="ARBA00022679"/>
    </source>
</evidence>
<dbReference type="InterPro" id="IPR043502">
    <property type="entry name" value="DNA/RNA_pol_sf"/>
</dbReference>
<keyword evidence="4 7" id="KW-0239">DNA-directed DNA polymerase</keyword>
<keyword evidence="7" id="KW-0235">DNA replication</keyword>
<dbReference type="Gene3D" id="3.30.420.10">
    <property type="entry name" value="Ribonuclease H-like superfamily/Ribonuclease H"/>
    <property type="match status" value="1"/>
</dbReference>
<dbReference type="Proteomes" id="UP000631300">
    <property type="component" value="Unassembled WGS sequence"/>
</dbReference>
<protein>
    <recommendedName>
        <fullName evidence="7">DNA polymerase</fullName>
        <ecNumber evidence="7">2.7.7.7</ecNumber>
    </recommendedName>
</protein>
<accession>A0A918JQD1</accession>
<dbReference type="SUPFAM" id="SSF53098">
    <property type="entry name" value="Ribonuclease H-like"/>
    <property type="match status" value="1"/>
</dbReference>
<evidence type="ECO:0000256" key="5">
    <source>
        <dbReference type="ARBA" id="ARBA00023125"/>
    </source>
</evidence>
<dbReference type="Gene3D" id="1.10.132.60">
    <property type="entry name" value="DNA polymerase family B, C-terminal domain"/>
    <property type="match status" value="1"/>
</dbReference>
<dbReference type="Gene3D" id="2.40.50.590">
    <property type="match status" value="1"/>
</dbReference>
<dbReference type="AlphaFoldDB" id="A0A918JQD1"/>
<dbReference type="NCBIfam" id="NF004421">
    <property type="entry name" value="PRK05762.1-2"/>
    <property type="match status" value="1"/>
</dbReference>
<proteinExistence type="inferred from homology"/>
<dbReference type="Gene3D" id="6.10.140.1130">
    <property type="match status" value="1"/>
</dbReference>
<dbReference type="GO" id="GO:0003887">
    <property type="term" value="F:DNA-directed DNA polymerase activity"/>
    <property type="evidence" value="ECO:0007669"/>
    <property type="project" value="UniProtKB-KW"/>
</dbReference>
<dbReference type="GO" id="GO:0000166">
    <property type="term" value="F:nucleotide binding"/>
    <property type="evidence" value="ECO:0007669"/>
    <property type="project" value="InterPro"/>
</dbReference>
<dbReference type="SMART" id="SM00486">
    <property type="entry name" value="POLBc"/>
    <property type="match status" value="1"/>
</dbReference>
<evidence type="ECO:0000256" key="1">
    <source>
        <dbReference type="ARBA" id="ARBA00005755"/>
    </source>
</evidence>
<evidence type="ECO:0000313" key="10">
    <source>
        <dbReference type="EMBL" id="GGW93605.1"/>
    </source>
</evidence>
<dbReference type="InterPro" id="IPR017964">
    <property type="entry name" value="DNA-dir_DNA_pol_B_CS"/>
</dbReference>
<dbReference type="Pfam" id="PF00136">
    <property type="entry name" value="DNA_pol_B"/>
    <property type="match status" value="1"/>
</dbReference>
<dbReference type="InterPro" id="IPR012337">
    <property type="entry name" value="RNaseH-like_sf"/>
</dbReference>
<dbReference type="GO" id="GO:0003677">
    <property type="term" value="F:DNA binding"/>
    <property type="evidence" value="ECO:0007669"/>
    <property type="project" value="UniProtKB-KW"/>
</dbReference>
<dbReference type="SUPFAM" id="SSF56672">
    <property type="entry name" value="DNA/RNA polymerases"/>
    <property type="match status" value="1"/>
</dbReference>
<evidence type="ECO:0000256" key="7">
    <source>
        <dbReference type="RuleBase" id="RU000442"/>
    </source>
</evidence>
<dbReference type="CDD" id="cd05537">
    <property type="entry name" value="POLBc_Pol_II"/>
    <property type="match status" value="1"/>
</dbReference>
<dbReference type="InterPro" id="IPR023211">
    <property type="entry name" value="DNA_pol_palm_dom_sf"/>
</dbReference>
<comment type="catalytic activity">
    <reaction evidence="6 7">
        <text>DNA(n) + a 2'-deoxyribonucleoside 5'-triphosphate = DNA(n+1) + diphosphate</text>
        <dbReference type="Rhea" id="RHEA:22508"/>
        <dbReference type="Rhea" id="RHEA-COMP:17339"/>
        <dbReference type="Rhea" id="RHEA-COMP:17340"/>
        <dbReference type="ChEBI" id="CHEBI:33019"/>
        <dbReference type="ChEBI" id="CHEBI:61560"/>
        <dbReference type="ChEBI" id="CHEBI:173112"/>
        <dbReference type="EC" id="2.7.7.7"/>
    </reaction>
</comment>
<dbReference type="GO" id="GO:0045004">
    <property type="term" value="P:DNA replication proofreading"/>
    <property type="evidence" value="ECO:0007669"/>
    <property type="project" value="TreeGrafter"/>
</dbReference>
<dbReference type="InterPro" id="IPR006134">
    <property type="entry name" value="DNA-dir_DNA_pol_B_multi_dom"/>
</dbReference>
<dbReference type="InterPro" id="IPR006172">
    <property type="entry name" value="DNA-dir_DNA_pol_B"/>
</dbReference>
<evidence type="ECO:0000256" key="3">
    <source>
        <dbReference type="ARBA" id="ARBA00022695"/>
    </source>
</evidence>
<dbReference type="InterPro" id="IPR050240">
    <property type="entry name" value="DNA_pol_type-B"/>
</dbReference>
<keyword evidence="3 7" id="KW-0548">Nucleotidyltransferase</keyword>
<keyword evidence="5 7" id="KW-0238">DNA-binding</keyword>
<evidence type="ECO:0000259" key="9">
    <source>
        <dbReference type="Pfam" id="PF03104"/>
    </source>
</evidence>
<keyword evidence="11" id="KW-1185">Reference proteome</keyword>
<feature type="domain" description="DNA-directed DNA polymerase family B exonuclease" evidence="9">
    <location>
        <begin position="149"/>
        <end position="280"/>
    </location>
</feature>
<reference evidence="10" key="1">
    <citation type="journal article" date="2014" name="Int. J. Syst. Evol. Microbiol.">
        <title>Complete genome sequence of Corynebacterium casei LMG S-19264T (=DSM 44701T), isolated from a smear-ripened cheese.</title>
        <authorList>
            <consortium name="US DOE Joint Genome Institute (JGI-PGF)"/>
            <person name="Walter F."/>
            <person name="Albersmeier A."/>
            <person name="Kalinowski J."/>
            <person name="Ruckert C."/>
        </authorList>
    </citation>
    <scope>NUCLEOTIDE SEQUENCE</scope>
    <source>
        <strain evidence="10">KCTC 22164</strain>
    </source>
</reference>
<feature type="domain" description="DNA-directed DNA polymerase family B multifunctional" evidence="8">
    <location>
        <begin position="364"/>
        <end position="719"/>
    </location>
</feature>
<dbReference type="Gene3D" id="3.90.1600.10">
    <property type="entry name" value="Palm domain of DNA polymerase"/>
    <property type="match status" value="2"/>
</dbReference>
<comment type="caution">
    <text evidence="10">The sequence shown here is derived from an EMBL/GenBank/DDBJ whole genome shotgun (WGS) entry which is preliminary data.</text>
</comment>
<dbReference type="GO" id="GO:0009432">
    <property type="term" value="P:SOS response"/>
    <property type="evidence" value="ECO:0007669"/>
    <property type="project" value="TreeGrafter"/>
</dbReference>
<evidence type="ECO:0000256" key="6">
    <source>
        <dbReference type="ARBA" id="ARBA00049244"/>
    </source>
</evidence>
<dbReference type="PANTHER" id="PTHR10322">
    <property type="entry name" value="DNA POLYMERASE CATALYTIC SUBUNIT"/>
    <property type="match status" value="1"/>
</dbReference>
<dbReference type="EMBL" id="BMXP01000009">
    <property type="protein sequence ID" value="GGW93605.1"/>
    <property type="molecule type" value="Genomic_DNA"/>
</dbReference>
<evidence type="ECO:0000256" key="4">
    <source>
        <dbReference type="ARBA" id="ARBA00022932"/>
    </source>
</evidence>
<name>A0A918JQD1_9ALTE</name>
<dbReference type="PROSITE" id="PS00116">
    <property type="entry name" value="DNA_POLYMERASE_B"/>
    <property type="match status" value="1"/>
</dbReference>
<keyword evidence="2 7" id="KW-0808">Transferase</keyword>
<dbReference type="EC" id="2.7.7.7" evidence="7"/>
<gene>
    <name evidence="10" type="primary">polB</name>
    <name evidence="10" type="ORF">GCM10007391_30010</name>
</gene>
<dbReference type="InterPro" id="IPR006133">
    <property type="entry name" value="DNA-dir_DNA_pol_B_exonuc"/>
</dbReference>
<dbReference type="PANTHER" id="PTHR10322:SF23">
    <property type="entry name" value="DNA POLYMERASE DELTA CATALYTIC SUBUNIT"/>
    <property type="match status" value="1"/>
</dbReference>
<dbReference type="FunFam" id="3.90.1600.10:FF:000030">
    <property type="entry name" value="DNA polymerase II"/>
    <property type="match status" value="1"/>
</dbReference>
<dbReference type="Pfam" id="PF03104">
    <property type="entry name" value="DNA_pol_B_exo1"/>
    <property type="match status" value="1"/>
</dbReference>
<dbReference type="InterPro" id="IPR042087">
    <property type="entry name" value="DNA_pol_B_thumb"/>
</dbReference>
<reference evidence="10" key="2">
    <citation type="submission" date="2020-09" db="EMBL/GenBank/DDBJ databases">
        <authorList>
            <person name="Sun Q."/>
            <person name="Kim S."/>
        </authorList>
    </citation>
    <scope>NUCLEOTIDE SEQUENCE</scope>
    <source>
        <strain evidence="10">KCTC 22164</strain>
    </source>
</reference>
<organism evidence="10 11">
    <name type="scientific">Alteromonas halophila</name>
    <dbReference type="NCBI Taxonomy" id="516698"/>
    <lineage>
        <taxon>Bacteria</taxon>
        <taxon>Pseudomonadati</taxon>
        <taxon>Pseudomonadota</taxon>
        <taxon>Gammaproteobacteria</taxon>
        <taxon>Alteromonadales</taxon>
        <taxon>Alteromonadaceae</taxon>
        <taxon>Alteromonas/Salinimonas group</taxon>
        <taxon>Alteromonas</taxon>
    </lineage>
</organism>
<dbReference type="InterPro" id="IPR036397">
    <property type="entry name" value="RNaseH_sf"/>
</dbReference>
<dbReference type="GO" id="GO:0008296">
    <property type="term" value="F:3'-5'-DNA exonuclease activity"/>
    <property type="evidence" value="ECO:0007669"/>
    <property type="project" value="TreeGrafter"/>
</dbReference>
<dbReference type="PRINTS" id="PR00106">
    <property type="entry name" value="DNAPOLB"/>
</dbReference>
<comment type="similarity">
    <text evidence="1 7">Belongs to the DNA polymerase type-B family.</text>
</comment>
<evidence type="ECO:0000313" key="11">
    <source>
        <dbReference type="Proteomes" id="UP000631300"/>
    </source>
</evidence>
<evidence type="ECO:0000259" key="8">
    <source>
        <dbReference type="Pfam" id="PF00136"/>
    </source>
</evidence>